<evidence type="ECO:0000313" key="4">
    <source>
        <dbReference type="Proteomes" id="UP000318186"/>
    </source>
</evidence>
<keyword evidence="2" id="KW-0472">Membrane</keyword>
<keyword evidence="2" id="KW-1133">Transmembrane helix</keyword>
<evidence type="ECO:0000256" key="2">
    <source>
        <dbReference type="SAM" id="Phobius"/>
    </source>
</evidence>
<comment type="caution">
    <text evidence="3">The sequence shown here is derived from an EMBL/GenBank/DDBJ whole genome shotgun (WGS) entry which is preliminary data.</text>
</comment>
<dbReference type="OrthoDB" id="4251459at2"/>
<feature type="region of interest" description="Disordered" evidence="1">
    <location>
        <begin position="1"/>
        <end position="22"/>
    </location>
</feature>
<evidence type="ECO:0008006" key="5">
    <source>
        <dbReference type="Google" id="ProtNLM"/>
    </source>
</evidence>
<organism evidence="3 4">
    <name type="scientific">Streptomyces brevispora</name>
    <dbReference type="NCBI Taxonomy" id="887462"/>
    <lineage>
        <taxon>Bacteria</taxon>
        <taxon>Bacillati</taxon>
        <taxon>Actinomycetota</taxon>
        <taxon>Actinomycetes</taxon>
        <taxon>Kitasatosporales</taxon>
        <taxon>Streptomycetaceae</taxon>
        <taxon>Streptomyces</taxon>
    </lineage>
</organism>
<dbReference type="EMBL" id="VIWW01000001">
    <property type="protein sequence ID" value="TWG03823.1"/>
    <property type="molecule type" value="Genomic_DNA"/>
</dbReference>
<feature type="transmembrane region" description="Helical" evidence="2">
    <location>
        <begin position="29"/>
        <end position="50"/>
    </location>
</feature>
<dbReference type="RefSeq" id="WP_145764076.1">
    <property type="nucleotide sequence ID" value="NZ_VIWW01000001.1"/>
</dbReference>
<gene>
    <name evidence="3" type="ORF">FHX80_112260</name>
</gene>
<protein>
    <recommendedName>
        <fullName evidence="5">Vitamin K epoxide reductase family protein</fullName>
    </recommendedName>
</protein>
<evidence type="ECO:0000256" key="1">
    <source>
        <dbReference type="SAM" id="MobiDB-lite"/>
    </source>
</evidence>
<proteinExistence type="predicted"/>
<dbReference type="Proteomes" id="UP000318186">
    <property type="component" value="Unassembled WGS sequence"/>
</dbReference>
<accession>A0A561UWS6</accession>
<feature type="compositionally biased region" description="Low complexity" evidence="1">
    <location>
        <begin position="7"/>
        <end position="19"/>
    </location>
</feature>
<feature type="transmembrane region" description="Helical" evidence="2">
    <location>
        <begin position="94"/>
        <end position="117"/>
    </location>
</feature>
<keyword evidence="2" id="KW-0812">Transmembrane</keyword>
<evidence type="ECO:0000313" key="3">
    <source>
        <dbReference type="EMBL" id="TWG03823.1"/>
    </source>
</evidence>
<reference evidence="3 4" key="1">
    <citation type="submission" date="2019-06" db="EMBL/GenBank/DDBJ databases">
        <title>Sequencing the genomes of 1000 actinobacteria strains.</title>
        <authorList>
            <person name="Klenk H.-P."/>
        </authorList>
    </citation>
    <scope>NUCLEOTIDE SEQUENCE [LARGE SCALE GENOMIC DNA]</scope>
    <source>
        <strain evidence="3 4">DSM 42059</strain>
    </source>
</reference>
<name>A0A561UWS6_9ACTN</name>
<dbReference type="AlphaFoldDB" id="A0A561UWS6"/>
<sequence length="120" mass="12740">MTPPQTPANAATNAATTPPEKAVPDRPTLLWGVSFASVGVFLITWALLWLNAYVINDDLPNACYDVRRQSFPPEVACASASGTLTGANAGWLEALFFASLVVSVLFTAMSVAIATVVRKR</sequence>